<reference evidence="7" key="1">
    <citation type="journal article" date="2023" name="Plant J.">
        <title>The genome of the king protea, Protea cynaroides.</title>
        <authorList>
            <person name="Chang J."/>
            <person name="Duong T.A."/>
            <person name="Schoeman C."/>
            <person name="Ma X."/>
            <person name="Roodt D."/>
            <person name="Barker N."/>
            <person name="Li Z."/>
            <person name="Van de Peer Y."/>
            <person name="Mizrachi E."/>
        </authorList>
    </citation>
    <scope>NUCLEOTIDE SEQUENCE</scope>
    <source>
        <tissue evidence="7">Young leaves</tissue>
    </source>
</reference>
<accession>A0A9Q0H7I8</accession>
<evidence type="ECO:0000256" key="1">
    <source>
        <dbReference type="ARBA" id="ARBA00008561"/>
    </source>
</evidence>
<proteinExistence type="inferred from homology"/>
<evidence type="ECO:0000313" key="8">
    <source>
        <dbReference type="Proteomes" id="UP001141806"/>
    </source>
</evidence>
<comment type="similarity">
    <text evidence="1">Belongs to the chloroplast-specific ribosomal protein cS23 family.</text>
</comment>
<evidence type="ECO:0000256" key="5">
    <source>
        <dbReference type="ARBA" id="ARBA00035379"/>
    </source>
</evidence>
<dbReference type="PANTHER" id="PTHR35108">
    <property type="entry name" value="30S RIBOSOMAL PROTEIN 3, CHLOROPLASTIC"/>
    <property type="match status" value="1"/>
</dbReference>
<gene>
    <name evidence="7" type="ORF">NE237_021192</name>
</gene>
<dbReference type="Proteomes" id="UP001141806">
    <property type="component" value="Unassembled WGS sequence"/>
</dbReference>
<dbReference type="Gene3D" id="1.10.10.10">
    <property type="entry name" value="Winged helix-like DNA-binding domain superfamily/Winged helix DNA-binding domain"/>
    <property type="match status" value="1"/>
</dbReference>
<keyword evidence="8" id="KW-1185">Reference proteome</keyword>
<dbReference type="InterPro" id="IPR006924">
    <property type="entry name" value="Ribosomal_cS23-like"/>
</dbReference>
<dbReference type="GO" id="GO:0005840">
    <property type="term" value="C:ribosome"/>
    <property type="evidence" value="ECO:0007669"/>
    <property type="project" value="UniProtKB-KW"/>
</dbReference>
<evidence type="ECO:0000256" key="2">
    <source>
        <dbReference type="ARBA" id="ARBA00011458"/>
    </source>
</evidence>
<dbReference type="AlphaFoldDB" id="A0A9Q0H7I8"/>
<dbReference type="InterPro" id="IPR038447">
    <property type="entry name" value="PSRP-3/Ycf65_sf"/>
</dbReference>
<dbReference type="Pfam" id="PF07106">
    <property type="entry name" value="WHD_TBPIP"/>
    <property type="match status" value="1"/>
</dbReference>
<sequence length="291" mass="33381">MLHMAIQPCVNGVFTNSCFPPQKLGFKPLKESINFRPRISSLHQATLAEFKLRPNRKGVKLSVSAAAIEAVEKKISSEDSTSVAPDDSQLVEEKEKLEVVVKPMEKPRLVLKFIWLAKNIGLALDQNIPGHGTIPLSPYYFWPRKDAWEELKTLLENTCSILRDSMHWCKMFPFSFFDLKISTKSIRRREANSKSYYKFTPPLKCFFPPFYIDLSKLSCGGSYAHFCERRAQVVAVLSRFDHLMPPKSDNSEGIVLNFVNEQNRPLNSQNVADALQKYNLKKTSVQKHWIR</sequence>
<feature type="domain" description="Homologous-pairing protein 2 winged helix" evidence="6">
    <location>
        <begin position="251"/>
        <end position="287"/>
    </location>
</feature>
<evidence type="ECO:0000259" key="6">
    <source>
        <dbReference type="Pfam" id="PF07106"/>
    </source>
</evidence>
<evidence type="ECO:0000256" key="3">
    <source>
        <dbReference type="ARBA" id="ARBA00022980"/>
    </source>
</evidence>
<organism evidence="7 8">
    <name type="scientific">Protea cynaroides</name>
    <dbReference type="NCBI Taxonomy" id="273540"/>
    <lineage>
        <taxon>Eukaryota</taxon>
        <taxon>Viridiplantae</taxon>
        <taxon>Streptophyta</taxon>
        <taxon>Embryophyta</taxon>
        <taxon>Tracheophyta</taxon>
        <taxon>Spermatophyta</taxon>
        <taxon>Magnoliopsida</taxon>
        <taxon>Proteales</taxon>
        <taxon>Proteaceae</taxon>
        <taxon>Protea</taxon>
    </lineage>
</organism>
<dbReference type="GO" id="GO:0003735">
    <property type="term" value="F:structural constituent of ribosome"/>
    <property type="evidence" value="ECO:0007669"/>
    <property type="project" value="InterPro"/>
</dbReference>
<comment type="caution">
    <text evidence="7">The sequence shown here is derived from an EMBL/GenBank/DDBJ whole genome shotgun (WGS) entry which is preliminary data.</text>
</comment>
<dbReference type="Pfam" id="PF04839">
    <property type="entry name" value="PSRP-3_Ycf65"/>
    <property type="match status" value="1"/>
</dbReference>
<keyword evidence="4" id="KW-0687">Ribonucleoprotein</keyword>
<dbReference type="Gene3D" id="3.30.390.140">
    <property type="match status" value="1"/>
</dbReference>
<dbReference type="InterPro" id="IPR010776">
    <property type="entry name" value="Hop2_WH_dom"/>
</dbReference>
<evidence type="ECO:0000256" key="4">
    <source>
        <dbReference type="ARBA" id="ARBA00023274"/>
    </source>
</evidence>
<dbReference type="InterPro" id="IPR036388">
    <property type="entry name" value="WH-like_DNA-bd_sf"/>
</dbReference>
<dbReference type="PANTHER" id="PTHR35108:SF1">
    <property type="entry name" value="OS04G0461100 PROTEIN"/>
    <property type="match status" value="1"/>
</dbReference>
<dbReference type="GO" id="GO:1990904">
    <property type="term" value="C:ribonucleoprotein complex"/>
    <property type="evidence" value="ECO:0007669"/>
    <property type="project" value="UniProtKB-KW"/>
</dbReference>
<protein>
    <recommendedName>
        <fullName evidence="5">30S ribosomal protein 3, chloroplastic</fullName>
    </recommendedName>
</protein>
<comment type="subunit">
    <text evidence="2">Part of the 30S ribosomal subunit.</text>
</comment>
<evidence type="ECO:0000313" key="7">
    <source>
        <dbReference type="EMBL" id="KAJ4961282.1"/>
    </source>
</evidence>
<dbReference type="EMBL" id="JAMYWD010000009">
    <property type="protein sequence ID" value="KAJ4961282.1"/>
    <property type="molecule type" value="Genomic_DNA"/>
</dbReference>
<dbReference type="GO" id="GO:0006412">
    <property type="term" value="P:translation"/>
    <property type="evidence" value="ECO:0007669"/>
    <property type="project" value="InterPro"/>
</dbReference>
<keyword evidence="3" id="KW-0689">Ribosomal protein</keyword>
<name>A0A9Q0H7I8_9MAGN</name>